<evidence type="ECO:0000256" key="1">
    <source>
        <dbReference type="SAM" id="Phobius"/>
    </source>
</evidence>
<dbReference type="KEGG" id="cch:Cag_1962"/>
<sequence>MSEQSHADKVQLAYAAVLGKTSTIGIGLIVVGYALYVMQILPATASPEVVASHWHLRASELHQAINVPNGWDWLGNMGYGDVLSFASLAYLATVTTICLITVIPVLLKENDKIYAVITTLQVLVLLFAAAGIVSGGH</sequence>
<dbReference type="EMBL" id="CP000108">
    <property type="protein sequence ID" value="ABB29210.1"/>
    <property type="molecule type" value="Genomic_DNA"/>
</dbReference>
<reference evidence="2" key="1">
    <citation type="submission" date="2005-08" db="EMBL/GenBank/DDBJ databases">
        <title>Complete sequence of Chlorobium chlorochromatii CaD3.</title>
        <authorList>
            <person name="Copeland A."/>
            <person name="Lucas S."/>
            <person name="Lapidus A."/>
            <person name="Barry K."/>
            <person name="Detter J.C."/>
            <person name="Glavina T."/>
            <person name="Hammon N."/>
            <person name="Israni S."/>
            <person name="Pitluck S."/>
            <person name="Bryant D."/>
            <person name="Schmutz J."/>
            <person name="Larimer F."/>
            <person name="Land M."/>
            <person name="Kyrpides N."/>
            <person name="Ivanova N."/>
            <person name="Richardson P."/>
        </authorList>
    </citation>
    <scope>NUCLEOTIDE SEQUENCE [LARGE SCALE GENOMIC DNA]</scope>
    <source>
        <strain evidence="2">CaD3</strain>
    </source>
</reference>
<feature type="transmembrane region" description="Helical" evidence="1">
    <location>
        <begin position="12"/>
        <end position="36"/>
    </location>
</feature>
<feature type="transmembrane region" description="Helical" evidence="1">
    <location>
        <begin position="113"/>
        <end position="133"/>
    </location>
</feature>
<dbReference type="OrthoDB" id="598268at2"/>
<protein>
    <recommendedName>
        <fullName evidence="3">DUF1634 domain-containing protein</fullName>
    </recommendedName>
</protein>
<dbReference type="eggNOG" id="ENOG5032U1K">
    <property type="taxonomic scope" value="Bacteria"/>
</dbReference>
<dbReference type="AlphaFoldDB" id="Q3AP65"/>
<keyword evidence="1" id="KW-0472">Membrane</keyword>
<keyword evidence="1" id="KW-1133">Transmembrane helix</keyword>
<dbReference type="STRING" id="340177.Cag_1962"/>
<keyword evidence="1" id="KW-0812">Transmembrane</keyword>
<organism evidence="2">
    <name type="scientific">Chlorobium chlorochromatii (strain CaD3)</name>
    <dbReference type="NCBI Taxonomy" id="340177"/>
    <lineage>
        <taxon>Bacteria</taxon>
        <taxon>Pseudomonadati</taxon>
        <taxon>Chlorobiota</taxon>
        <taxon>Chlorobiia</taxon>
        <taxon>Chlorobiales</taxon>
        <taxon>Chlorobiaceae</taxon>
        <taxon>Chlorobium/Pelodictyon group</taxon>
        <taxon>Chlorobium</taxon>
    </lineage>
</organism>
<feature type="transmembrane region" description="Helical" evidence="1">
    <location>
        <begin position="82"/>
        <end position="106"/>
    </location>
</feature>
<gene>
    <name evidence="2" type="ordered locus">Cag_1962</name>
</gene>
<evidence type="ECO:0008006" key="3">
    <source>
        <dbReference type="Google" id="ProtNLM"/>
    </source>
</evidence>
<name>Q3AP65_CHLCH</name>
<accession>Q3AP65</accession>
<proteinExistence type="predicted"/>
<dbReference type="HOGENOM" id="CLU_151167_0_0_10"/>
<evidence type="ECO:0000313" key="2">
    <source>
        <dbReference type="EMBL" id="ABB29210.1"/>
    </source>
</evidence>